<dbReference type="AlphaFoldDB" id="A0A9D4ME12"/>
<gene>
    <name evidence="2" type="ORF">DPMN_038901</name>
</gene>
<evidence type="ECO:0000259" key="1">
    <source>
        <dbReference type="Pfam" id="PF20266"/>
    </source>
</evidence>
<evidence type="ECO:0000313" key="2">
    <source>
        <dbReference type="EMBL" id="KAH3875630.1"/>
    </source>
</evidence>
<feature type="domain" description="Mab-21-like HhH/H2TH-like" evidence="1">
    <location>
        <begin position="11"/>
        <end position="72"/>
    </location>
</feature>
<proteinExistence type="predicted"/>
<dbReference type="EMBL" id="JAIWYP010000002">
    <property type="protein sequence ID" value="KAH3875630.1"/>
    <property type="molecule type" value="Genomic_DNA"/>
</dbReference>
<sequence length="187" mass="22041">MVVKDVLKPVKKEITSYTVKNIVLWLAENNPQALFSERSLIYWVHKGLGELRTAIVTERLPYYMIPERNLMAAGGLKGEQKRAWESTITDMMKEGPELILRLPKKRQAVILHPEPMMWYSMKKVELEMLNLKFVHTTVQCDGKNVLNEIDPRIWIRMYVIIMEVRCRIYLECGRVNNLLEIYKMMLT</sequence>
<reference evidence="2" key="2">
    <citation type="submission" date="2020-11" db="EMBL/GenBank/DDBJ databases">
        <authorList>
            <person name="McCartney M.A."/>
            <person name="Auch B."/>
            <person name="Kono T."/>
            <person name="Mallez S."/>
            <person name="Becker A."/>
            <person name="Gohl D.M."/>
            <person name="Silverstein K.A.T."/>
            <person name="Koren S."/>
            <person name="Bechman K.B."/>
            <person name="Herman A."/>
            <person name="Abrahante J.E."/>
            <person name="Garbe J."/>
        </authorList>
    </citation>
    <scope>NUCLEOTIDE SEQUENCE</scope>
    <source>
        <strain evidence="2">Duluth1</strain>
        <tissue evidence="2">Whole animal</tissue>
    </source>
</reference>
<reference evidence="2" key="1">
    <citation type="journal article" date="2019" name="bioRxiv">
        <title>The Genome of the Zebra Mussel, Dreissena polymorpha: A Resource for Invasive Species Research.</title>
        <authorList>
            <person name="McCartney M.A."/>
            <person name="Auch B."/>
            <person name="Kono T."/>
            <person name="Mallez S."/>
            <person name="Zhang Y."/>
            <person name="Obille A."/>
            <person name="Becker A."/>
            <person name="Abrahante J.E."/>
            <person name="Garbe J."/>
            <person name="Badalamenti J.P."/>
            <person name="Herman A."/>
            <person name="Mangelson H."/>
            <person name="Liachko I."/>
            <person name="Sullivan S."/>
            <person name="Sone E.D."/>
            <person name="Koren S."/>
            <person name="Silverstein K.A.T."/>
            <person name="Beckman K.B."/>
            <person name="Gohl D.M."/>
        </authorList>
    </citation>
    <scope>NUCLEOTIDE SEQUENCE</scope>
    <source>
        <strain evidence="2">Duluth1</strain>
        <tissue evidence="2">Whole animal</tissue>
    </source>
</reference>
<evidence type="ECO:0000313" key="3">
    <source>
        <dbReference type="Proteomes" id="UP000828390"/>
    </source>
</evidence>
<accession>A0A9D4ME12</accession>
<dbReference type="Pfam" id="PF20266">
    <property type="entry name" value="Mab-21_C"/>
    <property type="match status" value="1"/>
</dbReference>
<keyword evidence="3" id="KW-1185">Reference proteome</keyword>
<comment type="caution">
    <text evidence="2">The sequence shown here is derived from an EMBL/GenBank/DDBJ whole genome shotgun (WGS) entry which is preliminary data.</text>
</comment>
<organism evidence="2 3">
    <name type="scientific">Dreissena polymorpha</name>
    <name type="common">Zebra mussel</name>
    <name type="synonym">Mytilus polymorpha</name>
    <dbReference type="NCBI Taxonomy" id="45954"/>
    <lineage>
        <taxon>Eukaryota</taxon>
        <taxon>Metazoa</taxon>
        <taxon>Spiralia</taxon>
        <taxon>Lophotrochozoa</taxon>
        <taxon>Mollusca</taxon>
        <taxon>Bivalvia</taxon>
        <taxon>Autobranchia</taxon>
        <taxon>Heteroconchia</taxon>
        <taxon>Euheterodonta</taxon>
        <taxon>Imparidentia</taxon>
        <taxon>Neoheterodontei</taxon>
        <taxon>Myida</taxon>
        <taxon>Dreissenoidea</taxon>
        <taxon>Dreissenidae</taxon>
        <taxon>Dreissena</taxon>
    </lineage>
</organism>
<dbReference type="Proteomes" id="UP000828390">
    <property type="component" value="Unassembled WGS sequence"/>
</dbReference>
<dbReference type="Gene3D" id="1.10.1410.40">
    <property type="match status" value="1"/>
</dbReference>
<dbReference type="InterPro" id="IPR046906">
    <property type="entry name" value="Mab-21_HhH/H2TH-like"/>
</dbReference>
<protein>
    <recommendedName>
        <fullName evidence="1">Mab-21-like HhH/H2TH-like domain-containing protein</fullName>
    </recommendedName>
</protein>
<name>A0A9D4ME12_DREPO</name>